<dbReference type="Proteomes" id="UP000184041">
    <property type="component" value="Unassembled WGS sequence"/>
</dbReference>
<sequence>MGSKLIDDINKYTSSDSLLVHTQSRGLIRLHCPFKVHVIQSVDSYMVGEELEVVKVKVSPELKLVYIINGKGYYHYHFSIQV</sequence>
<dbReference type="RefSeq" id="WP_211483236.1">
    <property type="nucleotide sequence ID" value="NZ_FQUS01000029.1"/>
</dbReference>
<organism evidence="1 2">
    <name type="scientific">Fodinibius roseus</name>
    <dbReference type="NCBI Taxonomy" id="1194090"/>
    <lineage>
        <taxon>Bacteria</taxon>
        <taxon>Pseudomonadati</taxon>
        <taxon>Balneolota</taxon>
        <taxon>Balneolia</taxon>
        <taxon>Balneolales</taxon>
        <taxon>Balneolaceae</taxon>
        <taxon>Fodinibius</taxon>
    </lineage>
</organism>
<proteinExistence type="predicted"/>
<gene>
    <name evidence="1" type="ORF">SAMN05443144_1296</name>
</gene>
<evidence type="ECO:0000313" key="1">
    <source>
        <dbReference type="EMBL" id="SHG46054.1"/>
    </source>
</evidence>
<evidence type="ECO:0000313" key="2">
    <source>
        <dbReference type="Proteomes" id="UP000184041"/>
    </source>
</evidence>
<dbReference type="STRING" id="1194090.SAMN05443144_1296"/>
<accession>A0A1M5JZU4</accession>
<reference evidence="1 2" key="1">
    <citation type="submission" date="2016-11" db="EMBL/GenBank/DDBJ databases">
        <authorList>
            <person name="Jaros S."/>
            <person name="Januszkiewicz K."/>
            <person name="Wedrychowicz H."/>
        </authorList>
    </citation>
    <scope>NUCLEOTIDE SEQUENCE [LARGE SCALE GENOMIC DNA]</scope>
    <source>
        <strain evidence="1 2">DSM 21986</strain>
    </source>
</reference>
<keyword evidence="2" id="KW-1185">Reference proteome</keyword>
<dbReference type="AlphaFoldDB" id="A0A1M5JZU4"/>
<name>A0A1M5JZU4_9BACT</name>
<protein>
    <submittedName>
        <fullName evidence="1">Uncharacterized protein</fullName>
    </submittedName>
</protein>
<dbReference type="EMBL" id="FQUS01000029">
    <property type="protein sequence ID" value="SHG46054.1"/>
    <property type="molecule type" value="Genomic_DNA"/>
</dbReference>